<dbReference type="RefSeq" id="WP_231866173.1">
    <property type="nucleotide sequence ID" value="NZ_JOPG01000022.1"/>
</dbReference>
<sequence>MEMEILMPRKNDASSVSNVIPFQMEILSGHREYLSRWVHAGHPMGVCDADIFSVEQRQAGVSSGYVLIWVRETADPAYKIYSRGNSWVVMDAIRENVLGQFRSFADALHMVRPVLPRPEKIVAA</sequence>
<gene>
    <name evidence="1" type="ORF">Amal_02610</name>
</gene>
<dbReference type="EMBL" id="LVHD01000018">
    <property type="protein sequence ID" value="OAG76834.1"/>
    <property type="molecule type" value="Genomic_DNA"/>
</dbReference>
<name>A0A177GBY7_9PROT</name>
<dbReference type="Proteomes" id="UP000077349">
    <property type="component" value="Unassembled WGS sequence"/>
</dbReference>
<dbReference type="PATRIC" id="fig|178901.16.peg.2778"/>
<protein>
    <submittedName>
        <fullName evidence="1">Uncharacterized protein</fullName>
    </submittedName>
</protein>
<comment type="caution">
    <text evidence="1">The sequence shown here is derived from an EMBL/GenBank/DDBJ whole genome shotgun (WGS) entry which is preliminary data.</text>
</comment>
<dbReference type="AlphaFoldDB" id="A0A177GBY7"/>
<accession>A0A177GBY7</accession>
<dbReference type="STRING" id="178901.AmDm5_2688"/>
<organism evidence="1 2">
    <name type="scientific">Acetobacter malorum</name>
    <dbReference type="NCBI Taxonomy" id="178901"/>
    <lineage>
        <taxon>Bacteria</taxon>
        <taxon>Pseudomonadati</taxon>
        <taxon>Pseudomonadota</taxon>
        <taxon>Alphaproteobacteria</taxon>
        <taxon>Acetobacterales</taxon>
        <taxon>Acetobacteraceae</taxon>
        <taxon>Acetobacter</taxon>
    </lineage>
</organism>
<evidence type="ECO:0000313" key="2">
    <source>
        <dbReference type="Proteomes" id="UP000077349"/>
    </source>
</evidence>
<evidence type="ECO:0000313" key="1">
    <source>
        <dbReference type="EMBL" id="OAG76834.1"/>
    </source>
</evidence>
<proteinExistence type="predicted"/>
<reference evidence="1 2" key="1">
    <citation type="submission" date="2016-03" db="EMBL/GenBank/DDBJ databases">
        <title>Draft genome sequence of Acetobacter malorum CECT 7742, a strain isolated from strawberry vinegar.</title>
        <authorList>
            <person name="Sainz F."/>
            <person name="Mas A."/>
            <person name="Torija M.J."/>
        </authorList>
    </citation>
    <scope>NUCLEOTIDE SEQUENCE [LARGE SCALE GENOMIC DNA]</scope>
    <source>
        <strain evidence="1 2">CECT 7742</strain>
    </source>
</reference>